<dbReference type="Proteomes" id="UP000515146">
    <property type="component" value="Unplaced"/>
</dbReference>
<evidence type="ECO:0000256" key="5">
    <source>
        <dbReference type="ARBA" id="ARBA00022989"/>
    </source>
</evidence>
<evidence type="ECO:0000256" key="2">
    <source>
        <dbReference type="ARBA" id="ARBA00010430"/>
    </source>
</evidence>
<dbReference type="GO" id="GO:0006506">
    <property type="term" value="P:GPI anchor biosynthetic process"/>
    <property type="evidence" value="ECO:0007669"/>
    <property type="project" value="TreeGrafter"/>
</dbReference>
<evidence type="ECO:0000256" key="7">
    <source>
        <dbReference type="RuleBase" id="RU365085"/>
    </source>
</evidence>
<keyword evidence="8" id="KW-1185">Reference proteome</keyword>
<comment type="subcellular location">
    <subcellularLocation>
        <location evidence="1 7">Endoplasmic reticulum membrane</location>
        <topology evidence="1 7">Multi-pass membrane protein</topology>
    </subcellularLocation>
</comment>
<organism evidence="8 9">
    <name type="scientific">Dermatophagoides pteronyssinus</name>
    <name type="common">European house dust mite</name>
    <dbReference type="NCBI Taxonomy" id="6956"/>
    <lineage>
        <taxon>Eukaryota</taxon>
        <taxon>Metazoa</taxon>
        <taxon>Ecdysozoa</taxon>
        <taxon>Arthropoda</taxon>
        <taxon>Chelicerata</taxon>
        <taxon>Arachnida</taxon>
        <taxon>Acari</taxon>
        <taxon>Acariformes</taxon>
        <taxon>Sarcoptiformes</taxon>
        <taxon>Astigmata</taxon>
        <taxon>Psoroptidia</taxon>
        <taxon>Analgoidea</taxon>
        <taxon>Pyroglyphidae</taxon>
        <taxon>Dermatophagoidinae</taxon>
        <taxon>Dermatophagoides</taxon>
    </lineage>
</organism>
<dbReference type="PANTHER" id="PTHR16433">
    <property type="entry name" value="DOLICHOL-PHOSPHATE MANNOSYLTRANSFERASE SUBUNIT 3"/>
    <property type="match status" value="1"/>
</dbReference>
<gene>
    <name evidence="9" type="primary">LOC113789019</name>
</gene>
<keyword evidence="5 7" id="KW-1133">Transmembrane helix</keyword>
<dbReference type="OMA" id="KLMQWLF"/>
<evidence type="ECO:0000313" key="8">
    <source>
        <dbReference type="Proteomes" id="UP000515146"/>
    </source>
</evidence>
<protein>
    <recommendedName>
        <fullName evidence="7">Dolichol-phosphate mannosyltransferase subunit 3</fullName>
    </recommendedName>
</protein>
<dbReference type="GO" id="GO:0033185">
    <property type="term" value="C:dolichol-phosphate-mannose synthase complex"/>
    <property type="evidence" value="ECO:0007669"/>
    <property type="project" value="TreeGrafter"/>
</dbReference>
<dbReference type="OrthoDB" id="2014333at2759"/>
<reference evidence="9" key="1">
    <citation type="submission" date="2025-08" db="UniProtKB">
        <authorList>
            <consortium name="RefSeq"/>
        </authorList>
    </citation>
    <scope>IDENTIFICATION</scope>
    <source>
        <strain evidence="9">Airmid</strain>
    </source>
</reference>
<dbReference type="GO" id="GO:0005789">
    <property type="term" value="C:endoplasmic reticulum membrane"/>
    <property type="evidence" value="ECO:0007669"/>
    <property type="project" value="UniProtKB-SubCell"/>
</dbReference>
<comment type="pathway">
    <text evidence="7">Protein modification; protein glycosylation.</text>
</comment>
<feature type="transmembrane region" description="Helical" evidence="7">
    <location>
        <begin position="6"/>
        <end position="24"/>
    </location>
</feature>
<dbReference type="UniPathway" id="UPA00378"/>
<dbReference type="Pfam" id="PF08285">
    <property type="entry name" value="DPM3"/>
    <property type="match status" value="1"/>
</dbReference>
<evidence type="ECO:0000256" key="4">
    <source>
        <dbReference type="ARBA" id="ARBA00022824"/>
    </source>
</evidence>
<dbReference type="InterPro" id="IPR013174">
    <property type="entry name" value="DPM3"/>
</dbReference>
<dbReference type="AlphaFoldDB" id="A0A6P6XL90"/>
<accession>A0A6P6XL90</accession>
<dbReference type="KEGG" id="dpte:113789019"/>
<sequence>MTRLTEALVLAVGLFGLWIRLLTIKEMETYLSRIHLQLMPIYTILVFGLISAIIVLYRTLTFNGCPEAYEELKIEIKEAKNDLKQKGFKF</sequence>
<keyword evidence="4 7" id="KW-0256">Endoplasmic reticulum</keyword>
<dbReference type="RefSeq" id="XP_027194305.1">
    <property type="nucleotide sequence ID" value="XM_027338504.1"/>
</dbReference>
<keyword evidence="6 7" id="KW-0472">Membrane</keyword>
<comment type="similarity">
    <text evidence="2 7">Belongs to the DPM3 family.</text>
</comment>
<dbReference type="CTD" id="54344"/>
<evidence type="ECO:0000313" key="9">
    <source>
        <dbReference type="RefSeq" id="XP_027194305.1"/>
    </source>
</evidence>
<keyword evidence="3 7" id="KW-0812">Transmembrane</keyword>
<evidence type="ECO:0000256" key="6">
    <source>
        <dbReference type="ARBA" id="ARBA00023136"/>
    </source>
</evidence>
<dbReference type="GeneID" id="113789019"/>
<dbReference type="InParanoid" id="A0A6P6XL90"/>
<evidence type="ECO:0000256" key="3">
    <source>
        <dbReference type="ARBA" id="ARBA00022692"/>
    </source>
</evidence>
<comment type="function">
    <text evidence="7">Stabilizer subunit of the dolichol-phosphate mannose (DPM) synthase complex; tethers catalytic subunit to the ER.</text>
</comment>
<name>A0A6P6XL90_DERPT</name>
<proteinExistence type="inferred from homology"/>
<dbReference type="PANTHER" id="PTHR16433:SF0">
    <property type="entry name" value="DOLICHOL-PHOSPHATE MANNOSYLTRANSFERASE SUBUNIT 3"/>
    <property type="match status" value="1"/>
</dbReference>
<feature type="transmembrane region" description="Helical" evidence="7">
    <location>
        <begin position="36"/>
        <end position="57"/>
    </location>
</feature>
<evidence type="ECO:0000256" key="1">
    <source>
        <dbReference type="ARBA" id="ARBA00004477"/>
    </source>
</evidence>
<dbReference type="FunCoup" id="A0A6P6XL90">
    <property type="interactions" value="283"/>
</dbReference>
<comment type="subunit">
    <text evidence="7">Component of the dolichol-phosphate mannose (DPM) synthase complex.</text>
</comment>